<evidence type="ECO:0000313" key="3">
    <source>
        <dbReference type="Proteomes" id="UP000046393"/>
    </source>
</evidence>
<dbReference type="GO" id="GO:0042393">
    <property type="term" value="F:histone binding"/>
    <property type="evidence" value="ECO:0007669"/>
    <property type="project" value="TreeGrafter"/>
</dbReference>
<evidence type="ECO:0000313" key="4">
    <source>
        <dbReference type="WBParaSite" id="SMUV_0000626801-mRNA-1"/>
    </source>
</evidence>
<dbReference type="STRING" id="451379.A0A0N5ANS1"/>
<proteinExistence type="predicted"/>
<evidence type="ECO:0000256" key="2">
    <source>
        <dbReference type="PROSITE-ProRule" id="PRU00459"/>
    </source>
</evidence>
<feature type="repeat" description="MBT" evidence="2">
    <location>
        <begin position="273"/>
        <end position="389"/>
    </location>
</feature>
<dbReference type="WBParaSite" id="SMUV_0000626801-mRNA-1">
    <property type="protein sequence ID" value="SMUV_0000626801-mRNA-1"/>
    <property type="gene ID" value="SMUV_0000626801"/>
</dbReference>
<dbReference type="GO" id="GO:0045892">
    <property type="term" value="P:negative regulation of DNA-templated transcription"/>
    <property type="evidence" value="ECO:0007669"/>
    <property type="project" value="TreeGrafter"/>
</dbReference>
<dbReference type="Pfam" id="PF02820">
    <property type="entry name" value="MBT"/>
    <property type="match status" value="4"/>
</dbReference>
<evidence type="ECO:0000256" key="1">
    <source>
        <dbReference type="ARBA" id="ARBA00022737"/>
    </source>
</evidence>
<dbReference type="GO" id="GO:0003682">
    <property type="term" value="F:chromatin binding"/>
    <property type="evidence" value="ECO:0007669"/>
    <property type="project" value="TreeGrafter"/>
</dbReference>
<protein>
    <submittedName>
        <fullName evidence="4">Scm-like with four MBT domains protein 2</fullName>
    </submittedName>
</protein>
<dbReference type="InterPro" id="IPR050548">
    <property type="entry name" value="PcG_chromatin_remod_factors"/>
</dbReference>
<dbReference type="Gene3D" id="2.30.30.140">
    <property type="match status" value="4"/>
</dbReference>
<accession>A0A0N5ANS1</accession>
<organism evidence="3 4">
    <name type="scientific">Syphacia muris</name>
    <dbReference type="NCBI Taxonomy" id="451379"/>
    <lineage>
        <taxon>Eukaryota</taxon>
        <taxon>Metazoa</taxon>
        <taxon>Ecdysozoa</taxon>
        <taxon>Nematoda</taxon>
        <taxon>Chromadorea</taxon>
        <taxon>Rhabditida</taxon>
        <taxon>Spirurina</taxon>
        <taxon>Oxyuridomorpha</taxon>
        <taxon>Oxyuroidea</taxon>
        <taxon>Oxyuridae</taxon>
        <taxon>Syphacia</taxon>
    </lineage>
</organism>
<keyword evidence="1" id="KW-0677">Repeat</keyword>
<dbReference type="GO" id="GO:0005634">
    <property type="term" value="C:nucleus"/>
    <property type="evidence" value="ECO:0007669"/>
    <property type="project" value="InterPro"/>
</dbReference>
<reference evidence="4" key="1">
    <citation type="submission" date="2017-02" db="UniProtKB">
        <authorList>
            <consortium name="WormBaseParasite"/>
        </authorList>
    </citation>
    <scope>IDENTIFICATION</scope>
</reference>
<sequence>MPTSFRPVELVFDRPASTVHKLRGSFSWSRYLTSPVIRENSDEFSVLCSDVAVPVECFQVAPLQNYMKHYSHIKLLVEVPLSAELRPPNAPENAYWFARVLKIAGYRLLLRYLGMDASNSEKHDFWMNIGSLDLKHVGYCGEDPCVRPLVAPRVLDTTHCNYDYYQQYLTSCCSVAFNWPTVQKELFNCCKFVRGNRVELLNTADSSNQVRPALVVKTVGHRVFLKLSFADIYPEPVPLTDKQMDGIWLEQDSPLIFYVGWSLRVGYRLHANSKYKKHAKEIADAINSNLEALPLENFDASPVLFEKNYEAPQTSVCWQKGMELEILDPTGSYKELRCGTVVDIILDNYLVIGLKGMERDNNQVPIHCSSSLLFPVGYADNHGLKVRGPEDKCITNHKEVCKNPAPEELFDNACEAKVELFQVGAKLEAVDMCDTQLICPASIASRKGRLLEIKFDSYGYDYRQILDFRSADLMPLGWCEIYGYRLEQPLSKATFTARMKSYKNHTRVTI</sequence>
<name>A0A0N5ANS1_9BILA</name>
<dbReference type="PANTHER" id="PTHR12247">
    <property type="entry name" value="POLYCOMB GROUP PROTEIN"/>
    <property type="match status" value="1"/>
</dbReference>
<feature type="repeat" description="MBT" evidence="2">
    <location>
        <begin position="390"/>
        <end position="489"/>
    </location>
</feature>
<feature type="repeat" description="MBT" evidence="2">
    <location>
        <begin position="26"/>
        <end position="150"/>
    </location>
</feature>
<dbReference type="SUPFAM" id="SSF63748">
    <property type="entry name" value="Tudor/PWWP/MBT"/>
    <property type="match status" value="4"/>
</dbReference>
<dbReference type="Proteomes" id="UP000046393">
    <property type="component" value="Unplaced"/>
</dbReference>
<dbReference type="InterPro" id="IPR004092">
    <property type="entry name" value="Mbt"/>
</dbReference>
<dbReference type="SMART" id="SM00561">
    <property type="entry name" value="MBT"/>
    <property type="match status" value="4"/>
</dbReference>
<dbReference type="PROSITE" id="PS51079">
    <property type="entry name" value="MBT"/>
    <property type="match status" value="3"/>
</dbReference>
<dbReference type="AlphaFoldDB" id="A0A0N5ANS1"/>
<keyword evidence="3" id="KW-1185">Reference proteome</keyword>